<feature type="transmembrane region" description="Helical" evidence="11">
    <location>
        <begin position="432"/>
        <end position="450"/>
    </location>
</feature>
<keyword evidence="13" id="KW-1185">Reference proteome</keyword>
<evidence type="ECO:0000256" key="2">
    <source>
        <dbReference type="ARBA" id="ARBA00004687"/>
    </source>
</evidence>
<evidence type="ECO:0000256" key="7">
    <source>
        <dbReference type="ARBA" id="ARBA00022989"/>
    </source>
</evidence>
<organism evidence="12 13">
    <name type="scientific">Malassezia furfur</name>
    <name type="common">Pityriasis versicolor infection agent</name>
    <name type="synonym">Pityrosporum furfur</name>
    <dbReference type="NCBI Taxonomy" id="55194"/>
    <lineage>
        <taxon>Eukaryota</taxon>
        <taxon>Fungi</taxon>
        <taxon>Dikarya</taxon>
        <taxon>Basidiomycota</taxon>
        <taxon>Ustilaginomycotina</taxon>
        <taxon>Malasseziomycetes</taxon>
        <taxon>Malasseziales</taxon>
        <taxon>Malasseziaceae</taxon>
        <taxon>Malassezia</taxon>
    </lineage>
</organism>
<feature type="transmembrane region" description="Helical" evidence="11">
    <location>
        <begin position="231"/>
        <end position="248"/>
    </location>
</feature>
<feature type="transmembrane region" description="Helical" evidence="11">
    <location>
        <begin position="171"/>
        <end position="190"/>
    </location>
</feature>
<dbReference type="InterPro" id="IPR009447">
    <property type="entry name" value="PIGW/GWT1"/>
</dbReference>
<keyword evidence="8 11" id="KW-0472">Membrane</keyword>
<evidence type="ECO:0000256" key="10">
    <source>
        <dbReference type="SAM" id="MobiDB-lite"/>
    </source>
</evidence>
<comment type="pathway">
    <text evidence="2">Glycolipid biosynthesis; glycosylphosphatidylinositol-anchor biosynthesis.</text>
</comment>
<evidence type="ECO:0000256" key="9">
    <source>
        <dbReference type="SAM" id="Coils"/>
    </source>
</evidence>
<name>A0ABY8EQT8_MALFU</name>
<feature type="transmembrane region" description="Helical" evidence="11">
    <location>
        <begin position="403"/>
        <end position="420"/>
    </location>
</feature>
<dbReference type="PANTHER" id="PTHR20661">
    <property type="entry name" value="PHOSPHATIDYLINOSITOL-GLYCAN BIOSYNTHESIS CLASS W PROTEIN"/>
    <property type="match status" value="1"/>
</dbReference>
<evidence type="ECO:0000256" key="5">
    <source>
        <dbReference type="ARBA" id="ARBA00022502"/>
    </source>
</evidence>
<dbReference type="Pfam" id="PF06423">
    <property type="entry name" value="GWT1"/>
    <property type="match status" value="1"/>
</dbReference>
<keyword evidence="6 11" id="KW-0812">Transmembrane</keyword>
<protein>
    <recommendedName>
        <fullName evidence="4">GPI-anchored wall transfer protein 1</fullName>
    </recommendedName>
</protein>
<evidence type="ECO:0000256" key="4">
    <source>
        <dbReference type="ARBA" id="ARBA00014495"/>
    </source>
</evidence>
<proteinExistence type="inferred from homology"/>
<feature type="transmembrane region" description="Helical" evidence="11">
    <location>
        <begin position="141"/>
        <end position="159"/>
    </location>
</feature>
<evidence type="ECO:0000256" key="1">
    <source>
        <dbReference type="ARBA" id="ARBA00004141"/>
    </source>
</evidence>
<feature type="transmembrane region" description="Helical" evidence="11">
    <location>
        <begin position="361"/>
        <end position="383"/>
    </location>
</feature>
<reference evidence="12 13" key="1">
    <citation type="journal article" date="2020" name="Elife">
        <title>Loss of centromere function drives karyotype evolution in closely related Malassezia species.</title>
        <authorList>
            <person name="Sankaranarayanan S.R."/>
            <person name="Ianiri G."/>
            <person name="Coelho M.A."/>
            <person name="Reza M.H."/>
            <person name="Thimmappa B.C."/>
            <person name="Ganguly P."/>
            <person name="Vadnala R.N."/>
            <person name="Sun S."/>
            <person name="Siddharthan R."/>
            <person name="Tellgren-Roth C."/>
            <person name="Dawson T.L."/>
            <person name="Heitman J."/>
            <person name="Sanyal K."/>
        </authorList>
    </citation>
    <scope>NUCLEOTIDE SEQUENCE [LARGE SCALE GENOMIC DNA]</scope>
    <source>
        <strain evidence="12">CBS14141</strain>
    </source>
</reference>
<accession>A0ABY8EQT8</accession>
<dbReference type="Proteomes" id="UP000818624">
    <property type="component" value="Chromosome 2"/>
</dbReference>
<feature type="transmembrane region" description="Helical" evidence="11">
    <location>
        <begin position="304"/>
        <end position="321"/>
    </location>
</feature>
<feature type="region of interest" description="Disordered" evidence="10">
    <location>
        <begin position="104"/>
        <end position="128"/>
    </location>
</feature>
<evidence type="ECO:0000256" key="6">
    <source>
        <dbReference type="ARBA" id="ARBA00022692"/>
    </source>
</evidence>
<feature type="transmembrane region" description="Helical" evidence="11">
    <location>
        <begin position="55"/>
        <end position="73"/>
    </location>
</feature>
<evidence type="ECO:0000313" key="12">
    <source>
        <dbReference type="EMBL" id="WFD47252.1"/>
    </source>
</evidence>
<comment type="subcellular location">
    <subcellularLocation>
        <location evidence="1">Membrane</location>
        <topology evidence="1">Multi-pass membrane protein</topology>
    </subcellularLocation>
</comment>
<keyword evidence="7 11" id="KW-1133">Transmembrane helix</keyword>
<keyword evidence="9" id="KW-0175">Coiled coil</keyword>
<evidence type="ECO:0000256" key="11">
    <source>
        <dbReference type="SAM" id="Phobius"/>
    </source>
</evidence>
<dbReference type="EMBL" id="CP046235">
    <property type="protein sequence ID" value="WFD47252.1"/>
    <property type="molecule type" value="Genomic_DNA"/>
</dbReference>
<feature type="coiled-coil region" evidence="9">
    <location>
        <begin position="479"/>
        <end position="563"/>
    </location>
</feature>
<evidence type="ECO:0000256" key="3">
    <source>
        <dbReference type="ARBA" id="ARBA00007559"/>
    </source>
</evidence>
<feature type="transmembrane region" description="Helical" evidence="11">
    <location>
        <begin position="24"/>
        <end position="43"/>
    </location>
</feature>
<evidence type="ECO:0000256" key="8">
    <source>
        <dbReference type="ARBA" id="ARBA00023136"/>
    </source>
</evidence>
<gene>
    <name evidence="12" type="primary">GWT1</name>
    <name evidence="12" type="ORF">GLX27_001903</name>
</gene>
<keyword evidence="5" id="KW-0337">GPI-anchor biosynthesis</keyword>
<evidence type="ECO:0000313" key="13">
    <source>
        <dbReference type="Proteomes" id="UP000818624"/>
    </source>
</evidence>
<dbReference type="InterPro" id="IPR010591">
    <property type="entry name" value="ATP11"/>
</dbReference>
<sequence length="779" mass="86634">MADWHAYKAEKEAFVAGQVGSSVAQINFVCATALASYVLWASARRYALCASNPATTDWLLLVVPMSLACTALSEHVGALFLAMLGLAVILYTASGAPSAQAASAEPQPKVAHASSSQHPDDRTATKATHGQASPVLTIYRTYLMILTVLCILAVDFRVFPRAFAKCESWGTSLMDLGVGSFVFSHGLVSVRAQRRPQWRRTVRRTLPLWVLGLARVVLVKRTEYPEHVSEYGVHWNFFLTLGVVIPAIDVLQACMPWPMAIAGVVLSAVYEVVLMRTPLGAWSLSDMRDAASLVSLNKEGLTSLPGYLAIAMLGLDVGTFVREAGQVIPRLAWRTCVYWGLYATAAAWGLVASRRMANLPYVLWTAAFNTLFLLCFSALHALWSRHEPRAASAPVLFEWINRHSLLVFLLSNVATGLINLHIQTMHCTTPEAMLILGAYLALVLGVAPWATTHWPSSISETVEDKRRAKFDQYNRKLAAKAQERGLSSVEELAQKHREEQEMKKKLEREELARAHADRVAAETAAKQGSVEERDRALQERLRLRRQQEEARKLQAEGEEATTGPVKPLSSFLDVVKIEKESPENITKLWASYHTMRGKLSAVIPAETYARMIDTARKYPQFVLPLPKSDAAADEGADSAFEMQFLQWAFLARPPTVSTTTPPPSAVLFTSLAEYKLRQEFAQMSLVLTHYTELIESKGLVLMRGDVTERQTAESDEVKQVMAQKEAQLLALCAQRFYNVDWNKALDAQDELRRELLHSFHHNPTQFSLEKLLEASFQLG</sequence>
<feature type="transmembrane region" description="Helical" evidence="11">
    <location>
        <begin position="260"/>
        <end position="284"/>
    </location>
</feature>
<dbReference type="PANTHER" id="PTHR20661:SF0">
    <property type="entry name" value="PHOSPHATIDYLINOSITOL-GLYCAN BIOSYNTHESIS CLASS W PROTEIN"/>
    <property type="match status" value="1"/>
</dbReference>
<dbReference type="Pfam" id="PF06644">
    <property type="entry name" value="ATP11"/>
    <property type="match status" value="1"/>
</dbReference>
<comment type="similarity">
    <text evidence="3">Belongs to the PIGW family.</text>
</comment>